<feature type="region of interest" description="Disordered" evidence="1">
    <location>
        <begin position="16"/>
        <end position="39"/>
    </location>
</feature>
<organism evidence="2">
    <name type="scientific">Cucumis melo</name>
    <name type="common">Muskmelon</name>
    <dbReference type="NCBI Taxonomy" id="3656"/>
    <lineage>
        <taxon>Eukaryota</taxon>
        <taxon>Viridiplantae</taxon>
        <taxon>Streptophyta</taxon>
        <taxon>Embryophyta</taxon>
        <taxon>Tracheophyta</taxon>
        <taxon>Spermatophyta</taxon>
        <taxon>Magnoliopsida</taxon>
        <taxon>eudicotyledons</taxon>
        <taxon>Gunneridae</taxon>
        <taxon>Pentapetalae</taxon>
        <taxon>rosids</taxon>
        <taxon>fabids</taxon>
        <taxon>Cucurbitales</taxon>
        <taxon>Cucurbitaceae</taxon>
        <taxon>Benincaseae</taxon>
        <taxon>Cucumis</taxon>
    </lineage>
</organism>
<evidence type="ECO:0000313" key="2">
    <source>
        <dbReference type="EnsemblPlants" id="MELO3C005645.2.1"/>
    </source>
</evidence>
<proteinExistence type="predicted"/>
<dbReference type="Gramene" id="MELO3C005645.2.1">
    <property type="protein sequence ID" value="MELO3C005645.2.1"/>
    <property type="gene ID" value="MELO3C005645.2"/>
</dbReference>
<accession>A0A9I9CLX8</accession>
<sequence length="79" mass="9170">MENALTIGSCRCRDVANGNKQQTDEDGKTKTNNVETQSRGHWIPVMIDHKTKKEDLEFGGRKWVVNRAYKSVRIFKYLK</sequence>
<name>A0A9I9CLX8_CUCME</name>
<dbReference type="AlphaFoldDB" id="A0A9I9CLX8"/>
<evidence type="ECO:0000256" key="1">
    <source>
        <dbReference type="SAM" id="MobiDB-lite"/>
    </source>
</evidence>
<protein>
    <submittedName>
        <fullName evidence="2">Uncharacterized protein</fullName>
    </submittedName>
</protein>
<feature type="compositionally biased region" description="Polar residues" evidence="1">
    <location>
        <begin position="30"/>
        <end position="39"/>
    </location>
</feature>
<reference evidence="2" key="1">
    <citation type="submission" date="2023-03" db="UniProtKB">
        <authorList>
            <consortium name="EnsemblPlants"/>
        </authorList>
    </citation>
    <scope>IDENTIFICATION</scope>
</reference>
<dbReference type="EnsemblPlants" id="MELO3C005645.2.1">
    <property type="protein sequence ID" value="MELO3C005645.2.1"/>
    <property type="gene ID" value="MELO3C005645.2"/>
</dbReference>